<dbReference type="SUPFAM" id="SSF52218">
    <property type="entry name" value="Flavoproteins"/>
    <property type="match status" value="1"/>
</dbReference>
<evidence type="ECO:0000256" key="2">
    <source>
        <dbReference type="ARBA" id="ARBA00023002"/>
    </source>
</evidence>
<sequence length="197" mass="22382">MRLLVVYCHPVPESFVAALCEAVRAGLAEAGHEVRFVDLYGEGFSAPLSTAERRAYGERGVNEVALADHVDNVRWAEGLVFVYPTWWYGLPAMLKGWMDRVLLPHVAFTMPTETQGIRGNLRNIRRIEVVTTCGATWSLSKVMGEPGRKTILRGLRSICHPFCRTRYRALYRMDTVSAEKRAAYLARVRREMARIPR</sequence>
<dbReference type="PANTHER" id="PTHR10204">
    <property type="entry name" value="NAD P H OXIDOREDUCTASE-RELATED"/>
    <property type="match status" value="1"/>
</dbReference>
<organism evidence="4 5">
    <name type="scientific">Oharaeibacter diazotrophicus</name>
    <dbReference type="NCBI Taxonomy" id="1920512"/>
    <lineage>
        <taxon>Bacteria</taxon>
        <taxon>Pseudomonadati</taxon>
        <taxon>Pseudomonadota</taxon>
        <taxon>Alphaproteobacteria</taxon>
        <taxon>Hyphomicrobiales</taxon>
        <taxon>Pleomorphomonadaceae</taxon>
        <taxon>Oharaeibacter</taxon>
    </lineage>
</organism>
<keyword evidence="2" id="KW-0560">Oxidoreductase</keyword>
<dbReference type="InterPro" id="IPR029039">
    <property type="entry name" value="Flavoprotein-like_sf"/>
</dbReference>
<name>A0A4R6RD44_9HYPH</name>
<dbReference type="GO" id="GO:0005829">
    <property type="term" value="C:cytosol"/>
    <property type="evidence" value="ECO:0007669"/>
    <property type="project" value="TreeGrafter"/>
</dbReference>
<dbReference type="PANTHER" id="PTHR10204:SF34">
    <property type="entry name" value="NAD(P)H DEHYDROGENASE [QUINONE] 1 ISOFORM 1"/>
    <property type="match status" value="1"/>
</dbReference>
<proteinExistence type="inferred from homology"/>
<dbReference type="OrthoDB" id="9798454at2"/>
<keyword evidence="5" id="KW-1185">Reference proteome</keyword>
<dbReference type="InterPro" id="IPR003680">
    <property type="entry name" value="Flavodoxin_fold"/>
</dbReference>
<evidence type="ECO:0000313" key="5">
    <source>
        <dbReference type="Proteomes" id="UP000294547"/>
    </source>
</evidence>
<dbReference type="EMBL" id="SNXY01000008">
    <property type="protein sequence ID" value="TDP84161.1"/>
    <property type="molecule type" value="Genomic_DNA"/>
</dbReference>
<dbReference type="GO" id="GO:0003955">
    <property type="term" value="F:NAD(P)H dehydrogenase (quinone) activity"/>
    <property type="evidence" value="ECO:0007669"/>
    <property type="project" value="TreeGrafter"/>
</dbReference>
<accession>A0A4R6RD44</accession>
<comment type="caution">
    <text evidence="4">The sequence shown here is derived from an EMBL/GenBank/DDBJ whole genome shotgun (WGS) entry which is preliminary data.</text>
</comment>
<protein>
    <submittedName>
        <fullName evidence="4">Putative NADPH-quinone reductase</fullName>
    </submittedName>
</protein>
<dbReference type="Gene3D" id="3.40.50.360">
    <property type="match status" value="1"/>
</dbReference>
<dbReference type="AlphaFoldDB" id="A0A4R6RD44"/>
<dbReference type="Pfam" id="PF02525">
    <property type="entry name" value="Flavodoxin_2"/>
    <property type="match status" value="1"/>
</dbReference>
<evidence type="ECO:0000256" key="1">
    <source>
        <dbReference type="ARBA" id="ARBA00006252"/>
    </source>
</evidence>
<evidence type="ECO:0000259" key="3">
    <source>
        <dbReference type="Pfam" id="PF02525"/>
    </source>
</evidence>
<comment type="similarity">
    <text evidence="1">Belongs to the NAD(P)H dehydrogenase (quinone) family.</text>
</comment>
<dbReference type="RefSeq" id="WP_126540092.1">
    <property type="nucleotide sequence ID" value="NZ_BSPM01000002.1"/>
</dbReference>
<feature type="domain" description="Flavodoxin-like fold" evidence="3">
    <location>
        <begin position="1"/>
        <end position="192"/>
    </location>
</feature>
<dbReference type="Proteomes" id="UP000294547">
    <property type="component" value="Unassembled WGS sequence"/>
</dbReference>
<dbReference type="InterPro" id="IPR051545">
    <property type="entry name" value="NAD(P)H_dehydrogenase_qn"/>
</dbReference>
<evidence type="ECO:0000313" key="4">
    <source>
        <dbReference type="EMBL" id="TDP84161.1"/>
    </source>
</evidence>
<gene>
    <name evidence="4" type="ORF">EDD54_2765</name>
</gene>
<reference evidence="4 5" key="1">
    <citation type="submission" date="2019-03" db="EMBL/GenBank/DDBJ databases">
        <title>Genomic Encyclopedia of Type Strains, Phase IV (KMG-IV): sequencing the most valuable type-strain genomes for metagenomic binning, comparative biology and taxonomic classification.</title>
        <authorList>
            <person name="Goeker M."/>
        </authorList>
    </citation>
    <scope>NUCLEOTIDE SEQUENCE [LARGE SCALE GENOMIC DNA]</scope>
    <source>
        <strain evidence="4 5">DSM 102969</strain>
    </source>
</reference>